<dbReference type="Proteomes" id="UP000030762">
    <property type="component" value="Unassembled WGS sequence"/>
</dbReference>
<gene>
    <name evidence="2" type="ORF">SDRG_02787</name>
</gene>
<dbReference type="GeneID" id="19943514"/>
<dbReference type="STRING" id="1156394.T0SBJ8"/>
<dbReference type="InterPro" id="IPR017920">
    <property type="entry name" value="COMM"/>
</dbReference>
<dbReference type="VEuPathDB" id="FungiDB:SDRG_02787"/>
<dbReference type="EMBL" id="JH767137">
    <property type="protein sequence ID" value="EQC40137.1"/>
    <property type="molecule type" value="Genomic_DNA"/>
</dbReference>
<dbReference type="AlphaFoldDB" id="T0SBJ8"/>
<protein>
    <recommendedName>
        <fullName evidence="1">COMM domain-containing protein</fullName>
    </recommendedName>
</protein>
<dbReference type="InParanoid" id="T0SBJ8"/>
<organism evidence="2 3">
    <name type="scientific">Saprolegnia diclina (strain VS20)</name>
    <dbReference type="NCBI Taxonomy" id="1156394"/>
    <lineage>
        <taxon>Eukaryota</taxon>
        <taxon>Sar</taxon>
        <taxon>Stramenopiles</taxon>
        <taxon>Oomycota</taxon>
        <taxon>Saprolegniomycetes</taxon>
        <taxon>Saprolegniales</taxon>
        <taxon>Saprolegniaceae</taxon>
        <taxon>Saprolegnia</taxon>
    </lineage>
</organism>
<keyword evidence="3" id="KW-1185">Reference proteome</keyword>
<evidence type="ECO:0000313" key="3">
    <source>
        <dbReference type="Proteomes" id="UP000030762"/>
    </source>
</evidence>
<proteinExistence type="predicted"/>
<reference evidence="2 3" key="1">
    <citation type="submission" date="2012-04" db="EMBL/GenBank/DDBJ databases">
        <title>The Genome Sequence of Saprolegnia declina VS20.</title>
        <authorList>
            <consortium name="The Broad Institute Genome Sequencing Platform"/>
            <person name="Russ C."/>
            <person name="Nusbaum C."/>
            <person name="Tyler B."/>
            <person name="van West P."/>
            <person name="Dieguez-Uribeondo J."/>
            <person name="de Bruijn I."/>
            <person name="Tripathy S."/>
            <person name="Jiang R."/>
            <person name="Young S.K."/>
            <person name="Zeng Q."/>
            <person name="Gargeya S."/>
            <person name="Fitzgerald M."/>
            <person name="Haas B."/>
            <person name="Abouelleil A."/>
            <person name="Alvarado L."/>
            <person name="Arachchi H.M."/>
            <person name="Berlin A."/>
            <person name="Chapman S.B."/>
            <person name="Goldberg J."/>
            <person name="Griggs A."/>
            <person name="Gujja S."/>
            <person name="Hansen M."/>
            <person name="Howarth C."/>
            <person name="Imamovic A."/>
            <person name="Larimer J."/>
            <person name="McCowen C."/>
            <person name="Montmayeur A."/>
            <person name="Murphy C."/>
            <person name="Neiman D."/>
            <person name="Pearson M."/>
            <person name="Priest M."/>
            <person name="Roberts A."/>
            <person name="Saif S."/>
            <person name="Shea T."/>
            <person name="Sisk P."/>
            <person name="Sykes S."/>
            <person name="Wortman J."/>
            <person name="Nusbaum C."/>
            <person name="Birren B."/>
        </authorList>
    </citation>
    <scope>NUCLEOTIDE SEQUENCE [LARGE SCALE GENOMIC DNA]</scope>
    <source>
        <strain evidence="2 3">VS20</strain>
    </source>
</reference>
<dbReference type="PROSITE" id="PS51269">
    <property type="entry name" value="COMM"/>
    <property type="match status" value="1"/>
</dbReference>
<name>T0SBJ8_SAPDV</name>
<accession>T0SBJ8</accession>
<dbReference type="OMA" id="WKASIVM"/>
<dbReference type="OrthoDB" id="17646at2759"/>
<sequence>MAARTRPSMTADRLEVILHDACDAMGRGEAPRSETWLAYILEAMATPADEHEALAGRFGVPADVAKTAHDILEARKPDVHRYLVRQAIALTPTHLVSFDYTVRLVMTSSTLHGVLYPVLVLLLLLQDANGAQREVRFEMTKDQVDDLLAEFDTIEKTLSGVMPQDVV</sequence>
<dbReference type="RefSeq" id="XP_008606611.1">
    <property type="nucleotide sequence ID" value="XM_008608389.1"/>
</dbReference>
<evidence type="ECO:0000259" key="1">
    <source>
        <dbReference type="PROSITE" id="PS51269"/>
    </source>
</evidence>
<dbReference type="Pfam" id="PF07258">
    <property type="entry name" value="COMM_domain"/>
    <property type="match status" value="1"/>
</dbReference>
<evidence type="ECO:0000313" key="2">
    <source>
        <dbReference type="EMBL" id="EQC40137.1"/>
    </source>
</evidence>
<feature type="domain" description="COMM" evidence="1">
    <location>
        <begin position="94"/>
        <end position="162"/>
    </location>
</feature>